<feature type="non-terminal residue" evidence="13">
    <location>
        <position position="2510"/>
    </location>
</feature>
<proteinExistence type="inferred from homology"/>
<dbReference type="SMART" id="SM00382">
    <property type="entry name" value="AAA"/>
    <property type="match status" value="6"/>
</dbReference>
<dbReference type="GO" id="GO:0000027">
    <property type="term" value="P:ribosomal large subunit assembly"/>
    <property type="evidence" value="ECO:0007669"/>
    <property type="project" value="TreeGrafter"/>
</dbReference>
<dbReference type="InterPro" id="IPR011704">
    <property type="entry name" value="ATPase_dyneun-rel_AAA"/>
</dbReference>
<dbReference type="FunFam" id="3.40.50.300:FF:000142">
    <property type="entry name" value="Midasin"/>
    <property type="match status" value="1"/>
</dbReference>
<dbReference type="Pfam" id="PF17867">
    <property type="entry name" value="AAA_lid_7"/>
    <property type="match status" value="3"/>
</dbReference>
<evidence type="ECO:0000256" key="11">
    <source>
        <dbReference type="ARBA" id="ARBA00080517"/>
    </source>
</evidence>
<dbReference type="InterPro" id="IPR040848">
    <property type="entry name" value="AAA_lid_7"/>
</dbReference>
<feature type="domain" description="AAA+ ATPase" evidence="12">
    <location>
        <begin position="1979"/>
        <end position="2236"/>
    </location>
</feature>
<dbReference type="Proteomes" id="UP000316079">
    <property type="component" value="Unassembled WGS sequence"/>
</dbReference>
<keyword evidence="14" id="KW-1185">Reference proteome</keyword>
<dbReference type="GO" id="GO:0016887">
    <property type="term" value="F:ATP hydrolysis activity"/>
    <property type="evidence" value="ECO:0007669"/>
    <property type="project" value="InterPro"/>
</dbReference>
<evidence type="ECO:0000259" key="12">
    <source>
        <dbReference type="SMART" id="SM00382"/>
    </source>
</evidence>
<feature type="domain" description="AAA+ ATPase" evidence="12">
    <location>
        <begin position="1312"/>
        <end position="1478"/>
    </location>
</feature>
<dbReference type="FunFam" id="3.40.50.300:FF:000919">
    <property type="entry name" value="Midasin"/>
    <property type="match status" value="1"/>
</dbReference>
<dbReference type="CDD" id="cd00009">
    <property type="entry name" value="AAA"/>
    <property type="match status" value="2"/>
</dbReference>
<feature type="domain" description="AAA+ ATPase" evidence="12">
    <location>
        <begin position="600"/>
        <end position="843"/>
    </location>
</feature>
<comment type="subcellular location">
    <subcellularLocation>
        <location evidence="1">Nucleus</location>
        <location evidence="1">Nucleolus</location>
    </subcellularLocation>
    <subcellularLocation>
        <location evidence="2">Nucleus</location>
        <location evidence="2">Nucleoplasm</location>
    </subcellularLocation>
</comment>
<dbReference type="Pfam" id="PF17865">
    <property type="entry name" value="AAA_lid_5"/>
    <property type="match status" value="1"/>
</dbReference>
<dbReference type="STRING" id="623744.A0A553QC02"/>
<name>A0A553QC02_9TELE</name>
<evidence type="ECO:0000256" key="3">
    <source>
        <dbReference type="ARBA" id="ARBA00007188"/>
    </source>
</evidence>
<feature type="domain" description="AAA+ ATPase" evidence="12">
    <location>
        <begin position="277"/>
        <end position="476"/>
    </location>
</feature>
<evidence type="ECO:0000256" key="8">
    <source>
        <dbReference type="ARBA" id="ARBA00023242"/>
    </source>
</evidence>
<comment type="similarity">
    <text evidence="3">Belongs to the midasin family.</text>
</comment>
<dbReference type="InterPro" id="IPR041190">
    <property type="entry name" value="Midasin_AAA_lid_5"/>
</dbReference>
<dbReference type="OrthoDB" id="422220at2759"/>
<accession>A0A553QC02</accession>
<dbReference type="PANTHER" id="PTHR48103:SF2">
    <property type="entry name" value="MIDASIN"/>
    <property type="match status" value="1"/>
</dbReference>
<dbReference type="GO" id="GO:0000055">
    <property type="term" value="P:ribosomal large subunit export from nucleus"/>
    <property type="evidence" value="ECO:0007669"/>
    <property type="project" value="TreeGrafter"/>
</dbReference>
<evidence type="ECO:0000256" key="10">
    <source>
        <dbReference type="ARBA" id="ARBA00078835"/>
    </source>
</evidence>
<evidence type="ECO:0000313" key="13">
    <source>
        <dbReference type="EMBL" id="TRY87456.1"/>
    </source>
</evidence>
<dbReference type="InterPro" id="IPR003593">
    <property type="entry name" value="AAA+_ATPase"/>
</dbReference>
<dbReference type="PANTHER" id="PTHR48103">
    <property type="entry name" value="MIDASIN-RELATED"/>
    <property type="match status" value="1"/>
</dbReference>
<dbReference type="GO" id="GO:0005730">
    <property type="term" value="C:nucleolus"/>
    <property type="evidence" value="ECO:0007669"/>
    <property type="project" value="UniProtKB-SubCell"/>
</dbReference>
<dbReference type="GO" id="GO:0005654">
    <property type="term" value="C:nucleoplasm"/>
    <property type="evidence" value="ECO:0007669"/>
    <property type="project" value="UniProtKB-SubCell"/>
</dbReference>
<evidence type="ECO:0000256" key="2">
    <source>
        <dbReference type="ARBA" id="ARBA00004642"/>
    </source>
</evidence>
<dbReference type="EMBL" id="SRMA01026124">
    <property type="protein sequence ID" value="TRY87456.1"/>
    <property type="molecule type" value="Genomic_DNA"/>
</dbReference>
<evidence type="ECO:0000256" key="6">
    <source>
        <dbReference type="ARBA" id="ARBA00022840"/>
    </source>
</evidence>
<feature type="domain" description="AAA+ ATPase" evidence="12">
    <location>
        <begin position="1006"/>
        <end position="1151"/>
    </location>
</feature>
<keyword evidence="8" id="KW-0539">Nucleus</keyword>
<evidence type="ECO:0000256" key="5">
    <source>
        <dbReference type="ARBA" id="ARBA00022741"/>
    </source>
</evidence>
<evidence type="ECO:0000256" key="1">
    <source>
        <dbReference type="ARBA" id="ARBA00004604"/>
    </source>
</evidence>
<comment type="caution">
    <text evidence="13">The sequence shown here is derived from an EMBL/GenBank/DDBJ whole genome shotgun (WGS) entry which is preliminary data.</text>
</comment>
<keyword evidence="6" id="KW-0067">ATP-binding</keyword>
<keyword evidence="5" id="KW-0547">Nucleotide-binding</keyword>
<reference evidence="13 14" key="1">
    <citation type="journal article" date="2019" name="Sci. Data">
        <title>Hybrid genome assembly and annotation of Danionella translucida.</title>
        <authorList>
            <person name="Kadobianskyi M."/>
            <person name="Schulze L."/>
            <person name="Schuelke M."/>
            <person name="Judkewitz B."/>
        </authorList>
    </citation>
    <scope>NUCLEOTIDE SEQUENCE [LARGE SCALE GENOMIC DNA]</scope>
    <source>
        <strain evidence="13 14">Bolton</strain>
    </source>
</reference>
<dbReference type="GO" id="GO:0005524">
    <property type="term" value="F:ATP binding"/>
    <property type="evidence" value="ECO:0007669"/>
    <property type="project" value="UniProtKB-KW"/>
</dbReference>
<gene>
    <name evidence="13" type="ORF">DNTS_033451</name>
</gene>
<dbReference type="SUPFAM" id="SSF52540">
    <property type="entry name" value="P-loop containing nucleoside triphosphate hydrolases"/>
    <property type="match status" value="6"/>
</dbReference>
<organism evidence="13 14">
    <name type="scientific">Danionella cerebrum</name>
    <dbReference type="NCBI Taxonomy" id="2873325"/>
    <lineage>
        <taxon>Eukaryota</taxon>
        <taxon>Metazoa</taxon>
        <taxon>Chordata</taxon>
        <taxon>Craniata</taxon>
        <taxon>Vertebrata</taxon>
        <taxon>Euteleostomi</taxon>
        <taxon>Actinopterygii</taxon>
        <taxon>Neopterygii</taxon>
        <taxon>Teleostei</taxon>
        <taxon>Ostariophysi</taxon>
        <taxon>Cypriniformes</taxon>
        <taxon>Danionidae</taxon>
        <taxon>Danioninae</taxon>
        <taxon>Danionella</taxon>
    </lineage>
</organism>
<evidence type="ECO:0000256" key="4">
    <source>
        <dbReference type="ARBA" id="ARBA00017143"/>
    </source>
</evidence>
<evidence type="ECO:0000256" key="9">
    <source>
        <dbReference type="ARBA" id="ARBA00077000"/>
    </source>
</evidence>
<dbReference type="InterPro" id="IPR027417">
    <property type="entry name" value="P-loop_NTPase"/>
</dbReference>
<dbReference type="FunFam" id="3.40.50.300:FF:000956">
    <property type="entry name" value="Midasin"/>
    <property type="match status" value="1"/>
</dbReference>
<sequence>MTNGSMENLELSLTSLGAISKHVDKSHNDLSKYLVKQTWSQQDRHCLLECLAQLLLEKDYTLLIARHLRPLILDLLERNAERIKADVRLNHDLHERLCVALSKLLNISPDAQVFATRYFSSSPPVFQRLFFTSEEASSIQYGPRRMKLRDLMGATLRFLQSDCEKFRVLWDWSACVSQLLTSDVMVRRSLEEAQQLKAEKALVLANQGSSLWRKERGSKVNCGQVVTEDLTKSVTVVCGVILPRQTPRQDEQMSLRNLVLVDSTCQNLRRLAMGVASQKPILLEGPIGCGKTALVEYLAAVTGHVKAPDILKVQLGDQTDSKMLLGMYRCTDIPGKFVWQPGSLTQAVSKGYWILLEDIDHAPLDVNKKLTIPGREDCIQMSPRFQFFATRRTFYSGGAWHRPQSSHAALLDKHWSKLQINNMSKDELKQAMVVDRLLEIYGQLSGDRHESSSGSQGPSTVHSTSEDIIALEGRGLSLRDLLKWCERIWFNFDSSCASTAQNVFLEALDCFTAMLSKSEGRLKMAEIIGSRLNISRDKAQHFCQMYLPPITVTELEVSVGRAMLLRKQSDAVWISKDRQTFAATRPSSVLLEQLSVCVTKGEPVLLVGETGTGKTSTIQYLAGVTGHRLRVINMNQQSDTADLLGGYKPVDHKLILLPLREAFEDLFSQTYSRKQNLTFLGHVQTCFRGKRWQDLLKLMDHVCKSALTKELHEKPNAALLQEQWEALALKLSLTREQIRACESALVFAFVEGTLARAVKKGEWILLDEINLAAAETLECLSGLLEGSSGSLVLLDRGDTEPLIRHSDFRLFACMNPATDVGKRNLPLGIRNRFTELYVEELENESDLRILVADYLKGLNLARGIIHGIISFYLAVRKEANTRLVDGTGHKPHYSLRTLCRALKYVASDPCYSIQRSLYEGFCLSFLTQLDRSSHPIVQKLVCQYVLGGSVKCLKQAIPQPKGRVCVKIEEYWLTQGDLEPALDPSYILTASVKLNLKDLARVVAAGIHPVLIQGETSVGKTSLIKWLAAATGNQCVRINNHEHTDIQEYIGCYSSNEHGKLVFSEGVLIDAMRKGYWIILDELNLAPTDVLEALNRLLDDNRELFITETQEVVKAHPRFMLFATQNPPGLYGGRKVLSRAFRNRFVELHFDELPSLELENILHQRCSLPPSYCSKLIKVMQELQALRRGSSVFAGKHGYITLRDLFRWAERYRLEEQNDETHDWLQHLANDGYMLLAGRVRKPEEAMTIQNILEKHFKKTVNPDALFSEAQVTSQFSPFVDSIAGVPEEFGHVVWTQGMRRLAVLVGRALRFGESVLLVGDTGCGKTTICQLFAALSGQKFFSLNCHLHMETSDFLGGLRPVRHTGTQQADAEDGRLFEWHDGPLILAMKQDGVFLMDEISLADDSVLERLNSVLETEKSLVLAEKGSGDEDVELITAGKKFRLVATMNPGGDFGKKELSPALRNRFTEIWCPQSNSRSDLMQIIQHNLRPGLSLDQHDHQGKDIAELMLDFIDWLTNQEFGRRCILSVRDILSWVNFMNTVSERDEDGFMTMGEIEEEEPEWDLKLDAISAFIHAACLVYVDGIGSGTTVSAAENALVARQLSLEYLKRRLSSIAELDEEMQDALSVYDTSISREPQWGEGFFGIDPFYIGSGPESEGRSLTDYALSAGTTAVNAQRILRALKLQRPILLEGSPGVGKTSLVAAIAKASGNHLVRINLSEQTDVTDLFGTDLPVEGGKGGEFAWRDGPLLAGLKAGHWIVLDELNLASQSVLEGLNACFDHRAEIYIPELGMRFHVQHEKTKIFGCQNPFTQGGGRKGLPKSFLNRFTQVYVDALTNEDMQFIGDSIFPNIDNEIISKMRGGPWEFNLRDLFRWCQLMQSDQSPGFFNPGQHVGLVYADRMRTEADKAQVLAVFRKVFGEDFEPYMGSRQFHITPLNLQLGYSVLQRSGGTPIALDPPLSITHHSLRPLEALMKCMEMGWMVILVGPTASGKSSLVQLLALLTGHRLRVMAMNSAMDTTELLGGFEQVDIIRPWRQVLENMDYVVAMVTRRGLMSLDGAVQDTEFLLSTWSTFRRCLREEGLDTTEGMLTFEALNKLEVIIVLLHKLNTKLKVFTDMSKLQTDFTLLKERLAQMHDGWTHGGFEWLDGTLVQALQAGDWLLMDNVNFCSPSVLDRLNALLEPGGSLTINERGIIDGATPTITPHPNFRLFLTMDPAHGEISRAMRNRGVEIYIPGENEAVCWDTLDLKMVLHTLGVTGDCVCEMLISVHSEIKQTIWDSPASSMSSLLHAASLLSGQLRRGVDLPSALLQACGEAHASCQRTTSNQQLAQEIIERQLMALDSEDWGSNLLCAGVWPDRIPLALECAEDSSFSNVQRDGQVLLYCLSTLSLYGKRNRPLSLDDLQRAMQSVAASDGLQFSGSRGIDGGAENPLLLLPTAVKILTERASHSDWMLRTSWLAYLAKTYKHTSETAMMLLDAGSTALKAVFSSKLIGKGKSLAELLQPHNTGK</sequence>
<evidence type="ECO:0000313" key="14">
    <source>
        <dbReference type="Proteomes" id="UP000316079"/>
    </source>
</evidence>
<protein>
    <recommendedName>
        <fullName evidence="4">Midasin</fullName>
    </recommendedName>
    <alternativeName>
        <fullName evidence="10 11">Dynein-related AAA-ATPase MDN1</fullName>
    </alternativeName>
    <alternativeName>
        <fullName evidence="9">MIDAS-containing protein</fullName>
    </alternativeName>
</protein>
<dbReference type="FunFam" id="3.40.50.300:FF:000764">
    <property type="entry name" value="Midasin"/>
    <property type="match status" value="1"/>
</dbReference>
<keyword evidence="7" id="KW-0143">Chaperone</keyword>
<feature type="domain" description="AAA+ ATPase" evidence="12">
    <location>
        <begin position="1685"/>
        <end position="1837"/>
    </location>
</feature>
<dbReference type="FunFam" id="3.40.50.300:FF:000582">
    <property type="entry name" value="Midasin"/>
    <property type="match status" value="1"/>
</dbReference>
<dbReference type="Gene3D" id="3.40.50.300">
    <property type="entry name" value="P-loop containing nucleotide triphosphate hydrolases"/>
    <property type="match status" value="6"/>
</dbReference>
<evidence type="ECO:0000256" key="7">
    <source>
        <dbReference type="ARBA" id="ARBA00023186"/>
    </source>
</evidence>
<dbReference type="GO" id="GO:0030687">
    <property type="term" value="C:preribosome, large subunit precursor"/>
    <property type="evidence" value="ECO:0007669"/>
    <property type="project" value="TreeGrafter"/>
</dbReference>
<dbReference type="Pfam" id="PF07728">
    <property type="entry name" value="AAA_5"/>
    <property type="match status" value="7"/>
</dbReference>